<dbReference type="Pfam" id="PF08223">
    <property type="entry name" value="PaaX_C"/>
    <property type="match status" value="1"/>
</dbReference>
<dbReference type="InterPro" id="IPR012906">
    <property type="entry name" value="PaaX-like_N"/>
</dbReference>
<dbReference type="InterPro" id="IPR011965">
    <property type="entry name" value="PaaX_trns_reg"/>
</dbReference>
<dbReference type="PANTHER" id="PTHR30319:SF1">
    <property type="entry name" value="TRANSCRIPTIONAL REPRESSOR PAAX"/>
    <property type="match status" value="1"/>
</dbReference>
<proteinExistence type="predicted"/>
<sequence length="279" mass="30716">MADNPNGAAKDPLSSGSARSALITALGDLVEPCGDQPVRTAALVYVLKALGFSEHAARQAIARTGAAGLIDAERDGRETRWRLTDKAHRLFTEGDSRVFSTDVDITRWDGRWLVVNVPIPESLRSTRKRLYAALQWAGLGNPAPGLWVTPHVNRAAEVHKTIESLGLERYAVAFVGGLSVPGISEADLVARSWDLAAAEQAYDELCKRYDGRRFEGVDDQLVAHLQLADALRHMAYIDPRLPEVLLPDWPGLRYAKRLTALRAEWTPAAHQRWREIAAG</sequence>
<keyword evidence="5" id="KW-1185">Reference proteome</keyword>
<accession>A0A848L0X6</accession>
<comment type="caution">
    <text evidence="4">The sequence shown here is derived from an EMBL/GenBank/DDBJ whole genome shotgun (WGS) entry which is preliminary data.</text>
</comment>
<dbReference type="EMBL" id="JABBNB010000013">
    <property type="protein sequence ID" value="NMO02283.1"/>
    <property type="molecule type" value="Genomic_DNA"/>
</dbReference>
<evidence type="ECO:0000259" key="1">
    <source>
        <dbReference type="Pfam" id="PF07848"/>
    </source>
</evidence>
<organism evidence="4 5">
    <name type="scientific">Gordonia asplenii</name>
    <dbReference type="NCBI Taxonomy" id="2725283"/>
    <lineage>
        <taxon>Bacteria</taxon>
        <taxon>Bacillati</taxon>
        <taxon>Actinomycetota</taxon>
        <taxon>Actinomycetes</taxon>
        <taxon>Mycobacteriales</taxon>
        <taxon>Gordoniaceae</taxon>
        <taxon>Gordonia</taxon>
    </lineage>
</organism>
<dbReference type="PIRSF" id="PIRSF020623">
    <property type="entry name" value="PaaX"/>
    <property type="match status" value="1"/>
</dbReference>
<protein>
    <submittedName>
        <fullName evidence="4">Phenylacetic acid degradation protein PaaX</fullName>
    </submittedName>
</protein>
<evidence type="ECO:0000313" key="4">
    <source>
        <dbReference type="EMBL" id="NMO02283.1"/>
    </source>
</evidence>
<dbReference type="InterPro" id="IPR036388">
    <property type="entry name" value="WH-like_DNA-bd_sf"/>
</dbReference>
<evidence type="ECO:0000259" key="3">
    <source>
        <dbReference type="Pfam" id="PF20803"/>
    </source>
</evidence>
<dbReference type="Gene3D" id="1.10.10.10">
    <property type="entry name" value="Winged helix-like DNA-binding domain superfamily/Winged helix DNA-binding domain"/>
    <property type="match status" value="1"/>
</dbReference>
<reference evidence="4 5" key="1">
    <citation type="submission" date="2020-04" db="EMBL/GenBank/DDBJ databases">
        <title>Gordonia sp. nov. TBRC 11910.</title>
        <authorList>
            <person name="Suriyachadkun C."/>
        </authorList>
    </citation>
    <scope>NUCLEOTIDE SEQUENCE [LARGE SCALE GENOMIC DNA]</scope>
    <source>
        <strain evidence="4 5">TBRC 11910</strain>
    </source>
</reference>
<dbReference type="Gene3D" id="3.30.70.2650">
    <property type="match status" value="1"/>
</dbReference>
<dbReference type="Pfam" id="PF07848">
    <property type="entry name" value="PaaX"/>
    <property type="match status" value="1"/>
</dbReference>
<feature type="domain" description="Transcriptional repressor PaaX-like C-terminal" evidence="2">
    <location>
        <begin position="193"/>
        <end position="273"/>
    </location>
</feature>
<dbReference type="PANTHER" id="PTHR30319">
    <property type="entry name" value="PHENYLACETIC ACID REGULATOR-RELATED TRANSCRIPTIONAL REPRESSOR"/>
    <property type="match status" value="1"/>
</dbReference>
<dbReference type="Pfam" id="PF20803">
    <property type="entry name" value="PaaX_M"/>
    <property type="match status" value="1"/>
</dbReference>
<dbReference type="AlphaFoldDB" id="A0A848L0X6"/>
<dbReference type="InterPro" id="IPR013225">
    <property type="entry name" value="PaaX_C"/>
</dbReference>
<dbReference type="InterPro" id="IPR048846">
    <property type="entry name" value="PaaX-like_central"/>
</dbReference>
<evidence type="ECO:0000313" key="5">
    <source>
        <dbReference type="Proteomes" id="UP000550729"/>
    </source>
</evidence>
<dbReference type="Proteomes" id="UP000550729">
    <property type="component" value="Unassembled WGS sequence"/>
</dbReference>
<feature type="domain" description="Transcriptional repressor PaaX-like N-terminal" evidence="1">
    <location>
        <begin position="17"/>
        <end position="87"/>
    </location>
</feature>
<evidence type="ECO:0000259" key="2">
    <source>
        <dbReference type="Pfam" id="PF08223"/>
    </source>
</evidence>
<gene>
    <name evidence="4" type="ORF">HH308_13775</name>
</gene>
<feature type="domain" description="Transcriptional repressor PaaX-like central Cas2-like" evidence="3">
    <location>
        <begin position="107"/>
        <end position="177"/>
    </location>
</feature>
<dbReference type="RefSeq" id="WP_170194794.1">
    <property type="nucleotide sequence ID" value="NZ_JABBNB010000013.1"/>
</dbReference>
<dbReference type="GO" id="GO:0006351">
    <property type="term" value="P:DNA-templated transcription"/>
    <property type="evidence" value="ECO:0007669"/>
    <property type="project" value="InterPro"/>
</dbReference>
<name>A0A848L0X6_9ACTN</name>